<evidence type="ECO:0000313" key="2">
    <source>
        <dbReference type="Proteomes" id="UP000236725"/>
    </source>
</evidence>
<comment type="caution">
    <text evidence="1">The sequence shown here is derived from an EMBL/GenBank/DDBJ whole genome shotgun (WGS) entry which is preliminary data.</text>
</comment>
<proteinExistence type="predicted"/>
<dbReference type="EMBL" id="FNVS01000003">
    <property type="protein sequence ID" value="SEF61357.1"/>
    <property type="molecule type" value="Genomic_DNA"/>
</dbReference>
<dbReference type="InterPro" id="IPR032286">
    <property type="entry name" value="DUF4837"/>
</dbReference>
<gene>
    <name evidence="1" type="ORF">SAMN05444001_103136</name>
</gene>
<protein>
    <recommendedName>
        <fullName evidence="3">DUF4837 domain-containing protein</fullName>
    </recommendedName>
</protein>
<reference evidence="1 2" key="1">
    <citation type="submission" date="2016-10" db="EMBL/GenBank/DDBJ databases">
        <authorList>
            <person name="Varghese N."/>
            <person name="Submissions S."/>
        </authorList>
    </citation>
    <scope>NUCLEOTIDE SEQUENCE [LARGE SCALE GENOMIC DNA]</scope>
    <source>
        <strain evidence="1 2">DSM 29073</strain>
    </source>
</reference>
<organism evidence="1 2">
    <name type="scientific">Parabacteroides chinchillae</name>
    <dbReference type="NCBI Taxonomy" id="871327"/>
    <lineage>
        <taxon>Bacteria</taxon>
        <taxon>Pseudomonadati</taxon>
        <taxon>Bacteroidota</taxon>
        <taxon>Bacteroidia</taxon>
        <taxon>Bacteroidales</taxon>
        <taxon>Tannerellaceae</taxon>
        <taxon>Parabacteroides</taxon>
    </lineage>
</organism>
<evidence type="ECO:0008006" key="3">
    <source>
        <dbReference type="Google" id="ProtNLM"/>
    </source>
</evidence>
<evidence type="ECO:0000313" key="1">
    <source>
        <dbReference type="EMBL" id="SEF61357.1"/>
    </source>
</evidence>
<keyword evidence="2" id="KW-1185">Reference proteome</keyword>
<dbReference type="Pfam" id="PF16125">
    <property type="entry name" value="DUF4837"/>
    <property type="match status" value="1"/>
</dbReference>
<dbReference type="RefSeq" id="WP_103982619.1">
    <property type="nucleotide sequence ID" value="NZ_FNVS01000003.1"/>
</dbReference>
<dbReference type="AlphaFoldDB" id="A0A8G2BUT7"/>
<dbReference type="Proteomes" id="UP000236725">
    <property type="component" value="Unassembled WGS sequence"/>
</dbReference>
<dbReference type="PROSITE" id="PS51257">
    <property type="entry name" value="PROKAR_LIPOPROTEIN"/>
    <property type="match status" value="1"/>
</dbReference>
<accession>A0A8G2BUT7</accession>
<sequence>MKTLSAFAVSCFILIGISSCNKPNPAANLSAMMKKATGWPYEVLVVMDKNVWKGEAGLIIREELTMPVPALPQSEPSLHVSYSEPSSFNSFLRYVRNILLVDINPDLYTKVSVHEIRDKWSSGQYIIRLTAPSSSVLSEYVLLHDRSLVNYFEQAEQNRRIAMLSRTHSSWVIKRLQDNLGVSLFVPEEMSAYKDTSGFFWVSNNAIKGRSDIVVYSFPYSGSAEPTADLLISKRDSVLRKNVPGAFPGSYMTTAKCFPPVYERYANSMKNCCVLRGLWDMEGDKMGGPFVSYIYHDRANSRILVAEGFVFAPESKKANLIRQLEASLLTVSFKE</sequence>
<name>A0A8G2BUT7_9BACT</name>